<proteinExistence type="predicted"/>
<protein>
    <submittedName>
        <fullName evidence="1">Uncharacterized protein</fullName>
    </submittedName>
</protein>
<dbReference type="EMBL" id="GBXM01045017">
    <property type="protein sequence ID" value="JAH63560.1"/>
    <property type="molecule type" value="Transcribed_RNA"/>
</dbReference>
<accession>A0A0E9UEB7</accession>
<organism evidence="1">
    <name type="scientific">Anguilla anguilla</name>
    <name type="common">European freshwater eel</name>
    <name type="synonym">Muraena anguilla</name>
    <dbReference type="NCBI Taxonomy" id="7936"/>
    <lineage>
        <taxon>Eukaryota</taxon>
        <taxon>Metazoa</taxon>
        <taxon>Chordata</taxon>
        <taxon>Craniata</taxon>
        <taxon>Vertebrata</taxon>
        <taxon>Euteleostomi</taxon>
        <taxon>Actinopterygii</taxon>
        <taxon>Neopterygii</taxon>
        <taxon>Teleostei</taxon>
        <taxon>Anguilliformes</taxon>
        <taxon>Anguillidae</taxon>
        <taxon>Anguilla</taxon>
    </lineage>
</organism>
<dbReference type="AlphaFoldDB" id="A0A0E9UEB7"/>
<reference evidence="1" key="1">
    <citation type="submission" date="2014-11" db="EMBL/GenBank/DDBJ databases">
        <authorList>
            <person name="Amaro Gonzalez C."/>
        </authorList>
    </citation>
    <scope>NUCLEOTIDE SEQUENCE</scope>
</reference>
<reference evidence="1" key="2">
    <citation type="journal article" date="2015" name="Fish Shellfish Immunol.">
        <title>Early steps in the European eel (Anguilla anguilla)-Vibrio vulnificus interaction in the gills: Role of the RtxA13 toxin.</title>
        <authorList>
            <person name="Callol A."/>
            <person name="Pajuelo D."/>
            <person name="Ebbesson L."/>
            <person name="Teles M."/>
            <person name="MacKenzie S."/>
            <person name="Amaro C."/>
        </authorList>
    </citation>
    <scope>NUCLEOTIDE SEQUENCE</scope>
</reference>
<evidence type="ECO:0000313" key="1">
    <source>
        <dbReference type="EMBL" id="JAH63560.1"/>
    </source>
</evidence>
<sequence length="44" mass="5198">MPDAKKAEGSLRVLYKYLHRQLNTHPINVFLTEKVNSAPYRLVW</sequence>
<name>A0A0E9UEB7_ANGAN</name>